<dbReference type="Gene3D" id="1.25.40.10">
    <property type="entry name" value="Tetratricopeptide repeat domain"/>
    <property type="match status" value="1"/>
</dbReference>
<evidence type="ECO:0000313" key="1">
    <source>
        <dbReference type="EMBL" id="RHZ73863.1"/>
    </source>
</evidence>
<comment type="caution">
    <text evidence="1">The sequence shown here is derived from an EMBL/GenBank/DDBJ whole genome shotgun (WGS) entry which is preliminary data.</text>
</comment>
<keyword evidence="2" id="KW-1185">Reference proteome</keyword>
<accession>A0A397ILG5</accession>
<dbReference type="InterPro" id="IPR006597">
    <property type="entry name" value="Sel1-like"/>
</dbReference>
<protein>
    <submittedName>
        <fullName evidence="1">Uncharacterized protein</fullName>
    </submittedName>
</protein>
<dbReference type="Pfam" id="PF08238">
    <property type="entry name" value="Sel1"/>
    <property type="match status" value="3"/>
</dbReference>
<dbReference type="InterPro" id="IPR011990">
    <property type="entry name" value="TPR-like_helical_dom_sf"/>
</dbReference>
<sequence>MSLMQAQNTEPEIKSDIPFVDYGIETDVDYQMAFKLFNLVVNEIIDAFSFNTSSLRKSTKYLVPSLLWICIQTHNRFGIEKNEENAFELYLKSVEKGVLEAQSNIGRCYEYGKGITKVEAKRFQCRLKSARA</sequence>
<name>A0A397ILG5_9GLOM</name>
<dbReference type="AlphaFoldDB" id="A0A397ILG5"/>
<reference evidence="1 2" key="1">
    <citation type="submission" date="2018-08" db="EMBL/GenBank/DDBJ databases">
        <title>Genome and evolution of the arbuscular mycorrhizal fungus Diversispora epigaea (formerly Glomus versiforme) and its bacterial endosymbionts.</title>
        <authorList>
            <person name="Sun X."/>
            <person name="Fei Z."/>
            <person name="Harrison M."/>
        </authorList>
    </citation>
    <scope>NUCLEOTIDE SEQUENCE [LARGE SCALE GENOMIC DNA]</scope>
    <source>
        <strain evidence="1 2">IT104</strain>
    </source>
</reference>
<dbReference type="SUPFAM" id="SSF81901">
    <property type="entry name" value="HCP-like"/>
    <property type="match status" value="1"/>
</dbReference>
<dbReference type="Proteomes" id="UP000266861">
    <property type="component" value="Unassembled WGS sequence"/>
</dbReference>
<evidence type="ECO:0000313" key="2">
    <source>
        <dbReference type="Proteomes" id="UP000266861"/>
    </source>
</evidence>
<organism evidence="1 2">
    <name type="scientific">Diversispora epigaea</name>
    <dbReference type="NCBI Taxonomy" id="1348612"/>
    <lineage>
        <taxon>Eukaryota</taxon>
        <taxon>Fungi</taxon>
        <taxon>Fungi incertae sedis</taxon>
        <taxon>Mucoromycota</taxon>
        <taxon>Glomeromycotina</taxon>
        <taxon>Glomeromycetes</taxon>
        <taxon>Diversisporales</taxon>
        <taxon>Diversisporaceae</taxon>
        <taxon>Diversispora</taxon>
    </lineage>
</organism>
<dbReference type="EMBL" id="PQFF01000211">
    <property type="protein sequence ID" value="RHZ73863.1"/>
    <property type="molecule type" value="Genomic_DNA"/>
</dbReference>
<gene>
    <name evidence="1" type="ORF">Glove_228g103</name>
</gene>
<proteinExistence type="predicted"/>